<dbReference type="InterPro" id="IPR035451">
    <property type="entry name" value="Ada-like_dom_sf"/>
</dbReference>
<evidence type="ECO:0000313" key="8">
    <source>
        <dbReference type="EMBL" id="KAI8582357.1"/>
    </source>
</evidence>
<dbReference type="Pfam" id="PF00165">
    <property type="entry name" value="HTH_AraC"/>
    <property type="match status" value="1"/>
</dbReference>
<protein>
    <recommendedName>
        <fullName evidence="10">HTH araC/xylS-type domain-containing protein</fullName>
    </recommendedName>
</protein>
<dbReference type="GO" id="GO:0008168">
    <property type="term" value="F:methyltransferase activity"/>
    <property type="evidence" value="ECO:0007669"/>
    <property type="project" value="UniProtKB-KW"/>
</dbReference>
<dbReference type="SUPFAM" id="SSF46689">
    <property type="entry name" value="Homeodomain-like"/>
    <property type="match status" value="1"/>
</dbReference>
<proteinExistence type="predicted"/>
<organism evidence="8 9">
    <name type="scientific">Umbelopsis ramanniana AG</name>
    <dbReference type="NCBI Taxonomy" id="1314678"/>
    <lineage>
        <taxon>Eukaryota</taxon>
        <taxon>Fungi</taxon>
        <taxon>Fungi incertae sedis</taxon>
        <taxon>Mucoromycota</taxon>
        <taxon>Mucoromycotina</taxon>
        <taxon>Umbelopsidomycetes</taxon>
        <taxon>Umbelopsidales</taxon>
        <taxon>Umbelopsidaceae</taxon>
        <taxon>Umbelopsis</taxon>
    </lineage>
</organism>
<keyword evidence="2" id="KW-0489">Methyltransferase</keyword>
<sequence>MQILNAGQQQHLQDYFEKNMGQVLLEENVFERTLDVYQVVLAQIEKDPLRLARKRRDLSQAILDQQAFIVQVQNCLSCAEYNSILTNADKIMAMHKVTSEELQFQSILDAVFSPHSSHAARDPDANQFSTALERQNTHSTGVSMEELLFLNDSIKGIACDLPITPSSSPASAKVPYSTDEERWQAVLNHERAADGHFVYCVRSTGIFCRPTCPSRRPLLSNVLFYSNNPEAENAGFRPCKRCKPQDLILPSDLRQLTAVELVKKEIEEAATQGMKQPSLRYLANKAGMSSFHFHRVFKARTGLTLDEYRKLMFGQKESAA</sequence>
<reference evidence="8" key="2">
    <citation type="journal article" date="2022" name="Proc. Natl. Acad. Sci. U.S.A.">
        <title>Diploid-dominant life cycles characterize the early evolution of Fungi.</title>
        <authorList>
            <person name="Amses K.R."/>
            <person name="Simmons D.R."/>
            <person name="Longcore J.E."/>
            <person name="Mondo S.J."/>
            <person name="Seto K."/>
            <person name="Jeronimo G.H."/>
            <person name="Bonds A.E."/>
            <person name="Quandt C.A."/>
            <person name="Davis W.J."/>
            <person name="Chang Y."/>
            <person name="Federici B.A."/>
            <person name="Kuo A."/>
            <person name="LaButti K."/>
            <person name="Pangilinan J."/>
            <person name="Andreopoulos W."/>
            <person name="Tritt A."/>
            <person name="Riley R."/>
            <person name="Hundley H."/>
            <person name="Johnson J."/>
            <person name="Lipzen A."/>
            <person name="Barry K."/>
            <person name="Lang B.F."/>
            <person name="Cuomo C.A."/>
            <person name="Buchler N.E."/>
            <person name="Grigoriev I.V."/>
            <person name="Spatafora J.W."/>
            <person name="Stajich J.E."/>
            <person name="James T.Y."/>
        </authorList>
    </citation>
    <scope>NUCLEOTIDE SEQUENCE</scope>
    <source>
        <strain evidence="8">AG</strain>
    </source>
</reference>
<dbReference type="InterPro" id="IPR018060">
    <property type="entry name" value="HTH_AraC"/>
</dbReference>
<keyword evidence="2" id="KW-0808">Transferase</keyword>
<dbReference type="Pfam" id="PF02805">
    <property type="entry name" value="Ada_Zn_binding"/>
    <property type="match status" value="1"/>
</dbReference>
<evidence type="ECO:0008006" key="10">
    <source>
        <dbReference type="Google" id="ProtNLM"/>
    </source>
</evidence>
<evidence type="ECO:0000256" key="5">
    <source>
        <dbReference type="ARBA" id="ARBA00023163"/>
    </source>
</evidence>
<comment type="caution">
    <text evidence="8">The sequence shown here is derived from an EMBL/GenBank/DDBJ whole genome shotgun (WGS) entry which is preliminary data.</text>
</comment>
<dbReference type="Proteomes" id="UP001206595">
    <property type="component" value="Unassembled WGS sequence"/>
</dbReference>
<dbReference type="InterPro" id="IPR009057">
    <property type="entry name" value="Homeodomain-like_sf"/>
</dbReference>
<dbReference type="SUPFAM" id="SSF57884">
    <property type="entry name" value="Ada DNA repair protein, N-terminal domain (N-Ada 10)"/>
    <property type="match status" value="1"/>
</dbReference>
<keyword evidence="4" id="KW-0010">Activator</keyword>
<dbReference type="EMBL" id="MU620901">
    <property type="protein sequence ID" value="KAI8582357.1"/>
    <property type="molecule type" value="Genomic_DNA"/>
</dbReference>
<dbReference type="RefSeq" id="XP_051447361.1">
    <property type="nucleotide sequence ID" value="XM_051586943.1"/>
</dbReference>
<keyword evidence="3" id="KW-0805">Transcription regulation</keyword>
<accession>A0AAD5EFF3</accession>
<dbReference type="Gene3D" id="3.40.10.10">
    <property type="entry name" value="DNA Methylphosphotriester Repair Domain"/>
    <property type="match status" value="1"/>
</dbReference>
<dbReference type="GO" id="GO:0043565">
    <property type="term" value="F:sequence-specific DNA binding"/>
    <property type="evidence" value="ECO:0007669"/>
    <property type="project" value="InterPro"/>
</dbReference>
<dbReference type="GO" id="GO:0032259">
    <property type="term" value="P:methylation"/>
    <property type="evidence" value="ECO:0007669"/>
    <property type="project" value="UniProtKB-KW"/>
</dbReference>
<dbReference type="GeneID" id="75912291"/>
<evidence type="ECO:0000256" key="4">
    <source>
        <dbReference type="ARBA" id="ARBA00023159"/>
    </source>
</evidence>
<feature type="domain" description="HTH araC/xylS-type" evidence="6">
    <location>
        <begin position="282"/>
        <end position="310"/>
    </location>
</feature>
<dbReference type="Gene3D" id="1.10.10.60">
    <property type="entry name" value="Homeodomain-like"/>
    <property type="match status" value="1"/>
</dbReference>
<dbReference type="GO" id="GO:0006281">
    <property type="term" value="P:DNA repair"/>
    <property type="evidence" value="ECO:0007669"/>
    <property type="project" value="InterPro"/>
</dbReference>
<feature type="domain" description="Ada DNA repair metal-binding" evidence="7">
    <location>
        <begin position="181"/>
        <end position="244"/>
    </location>
</feature>
<evidence type="ECO:0000259" key="7">
    <source>
        <dbReference type="Pfam" id="PF02805"/>
    </source>
</evidence>
<dbReference type="AlphaFoldDB" id="A0AAD5EFF3"/>
<dbReference type="GO" id="GO:0008270">
    <property type="term" value="F:zinc ion binding"/>
    <property type="evidence" value="ECO:0007669"/>
    <property type="project" value="InterPro"/>
</dbReference>
<keyword evidence="5" id="KW-0804">Transcription</keyword>
<dbReference type="InterPro" id="IPR004026">
    <property type="entry name" value="Ada_DNA_repair_Zn-bd"/>
</dbReference>
<reference evidence="8" key="1">
    <citation type="submission" date="2021-06" db="EMBL/GenBank/DDBJ databases">
        <authorList>
            <consortium name="DOE Joint Genome Institute"/>
            <person name="Mondo S.J."/>
            <person name="Amses K.R."/>
            <person name="Simmons D.R."/>
            <person name="Longcore J.E."/>
            <person name="Seto K."/>
            <person name="Alves G.H."/>
            <person name="Bonds A.E."/>
            <person name="Quandt C.A."/>
            <person name="Davis W.J."/>
            <person name="Chang Y."/>
            <person name="Letcher P.M."/>
            <person name="Powell M.J."/>
            <person name="Kuo A."/>
            <person name="Labutti K."/>
            <person name="Pangilinan J."/>
            <person name="Andreopoulos W."/>
            <person name="Tritt A."/>
            <person name="Riley R."/>
            <person name="Hundley H."/>
            <person name="Johnson J."/>
            <person name="Lipzen A."/>
            <person name="Barry K."/>
            <person name="Berbee M.L."/>
            <person name="Buchler N.E."/>
            <person name="Grigoriev I.V."/>
            <person name="Spatafora J.W."/>
            <person name="Stajich J.E."/>
            <person name="James T.Y."/>
        </authorList>
    </citation>
    <scope>NUCLEOTIDE SEQUENCE</scope>
    <source>
        <strain evidence="8">AG</strain>
    </source>
</reference>
<comment type="cofactor">
    <cofactor evidence="1">
        <name>Zn(2+)</name>
        <dbReference type="ChEBI" id="CHEBI:29105"/>
    </cofactor>
</comment>
<keyword evidence="9" id="KW-1185">Reference proteome</keyword>
<dbReference type="GO" id="GO:0003700">
    <property type="term" value="F:DNA-binding transcription factor activity"/>
    <property type="evidence" value="ECO:0007669"/>
    <property type="project" value="InterPro"/>
</dbReference>
<gene>
    <name evidence="8" type="ORF">K450DRAFT_228573</name>
</gene>
<evidence type="ECO:0000313" key="9">
    <source>
        <dbReference type="Proteomes" id="UP001206595"/>
    </source>
</evidence>
<evidence type="ECO:0000256" key="3">
    <source>
        <dbReference type="ARBA" id="ARBA00023015"/>
    </source>
</evidence>
<evidence type="ECO:0000256" key="2">
    <source>
        <dbReference type="ARBA" id="ARBA00022603"/>
    </source>
</evidence>
<evidence type="ECO:0000259" key="6">
    <source>
        <dbReference type="Pfam" id="PF00165"/>
    </source>
</evidence>
<name>A0AAD5EFF3_UMBRA</name>
<evidence type="ECO:0000256" key="1">
    <source>
        <dbReference type="ARBA" id="ARBA00001947"/>
    </source>
</evidence>